<protein>
    <recommendedName>
        <fullName evidence="3">Porin</fullName>
    </recommendedName>
</protein>
<dbReference type="Pfam" id="PF07642">
    <property type="entry name" value="BBP2"/>
    <property type="match status" value="1"/>
</dbReference>
<dbReference type="STRING" id="638303.Thal_0728"/>
<dbReference type="OrthoDB" id="11258at2"/>
<dbReference type="SUPFAM" id="SSF56935">
    <property type="entry name" value="Porins"/>
    <property type="match status" value="1"/>
</dbReference>
<organism evidence="1 2">
    <name type="scientific">Thermocrinis albus (strain DSM 14484 / JCM 11386 / HI 11/12)</name>
    <dbReference type="NCBI Taxonomy" id="638303"/>
    <lineage>
        <taxon>Bacteria</taxon>
        <taxon>Pseudomonadati</taxon>
        <taxon>Aquificota</taxon>
        <taxon>Aquificia</taxon>
        <taxon>Aquificales</taxon>
        <taxon>Aquificaceae</taxon>
        <taxon>Thermocrinis</taxon>
    </lineage>
</organism>
<proteinExistence type="predicted"/>
<dbReference type="InterPro" id="IPR011486">
    <property type="entry name" value="BBP2"/>
</dbReference>
<sequence>MNIAKTVSGGYDMRGIRSISALSASIVLLSLKPSFSEEKSFPLLANTELRISGGISAFWMQTLDRKENPSLYSVTDISAANLEISKPSSSTLPIGFALNVGRRAVPTVGIEYEPFVSESKFELQSAYITLDIDKLNIMAGKIPAIYGWESPFTYQNANIQRGLVWWAEFNSFFNGFRLTYSLLDTLKVIGGVNDWNTKDGKYALEFGISSRPLSNLLANFTLIYNNRNDKYPIRLYSLALSYSKGNTTITLNPDIITVPDSKTGTNGNGTGTGFGVALFISQKISENLSTGIRFEYVKADKKFDYYGIGKDNSAVTSTFTLKYSKSGFFIRGEASYVKTDKPTYERNKDTQFRLLAETGFVF</sequence>
<accession>D3SQC4</accession>
<dbReference type="EMBL" id="CP001931">
    <property type="protein sequence ID" value="ADC89361.1"/>
    <property type="molecule type" value="Genomic_DNA"/>
</dbReference>
<dbReference type="KEGG" id="tal:Thal_0728"/>
<reference evidence="2" key="1">
    <citation type="journal article" date="2010" name="Stand. Genomic Sci.">
        <title>Complete genome sequence of Thermocrinis albus type strain (HI 11/12T).</title>
        <authorList>
            <person name="Wirth R."/>
            <person name="Sikorski J."/>
            <person name="Brambilla E."/>
            <person name="Misra M."/>
            <person name="Lapidus A."/>
            <person name="Copeland A."/>
            <person name="Nolan M."/>
            <person name="Lucas S."/>
            <person name="Chen F."/>
            <person name="Tice H."/>
            <person name="Cheng J.F."/>
            <person name="Han C."/>
            <person name="Detter J.C."/>
            <person name="Tapia R."/>
            <person name="Bruce D."/>
            <person name="Goodwin L."/>
            <person name="Pitluck S."/>
            <person name="Pati A."/>
            <person name="Anderson I."/>
            <person name="Ivanova N."/>
            <person name="Mavromatis K."/>
            <person name="Mikhailova N."/>
            <person name="Chen A."/>
            <person name="Palaniappan K."/>
            <person name="Bilek Y."/>
            <person name="Hader T."/>
            <person name="Land M."/>
            <person name="Hauser L."/>
            <person name="Chang Y.J."/>
            <person name="Jeffries C.D."/>
            <person name="Tindall B.J."/>
            <person name="Rohde M."/>
            <person name="Goker M."/>
            <person name="Bristow J."/>
            <person name="Eisen J.A."/>
            <person name="Markowitz V."/>
            <person name="Hugenholtz P."/>
            <person name="Kyrpides N.C."/>
            <person name="Klenk H.P."/>
        </authorList>
    </citation>
    <scope>NUCLEOTIDE SEQUENCE [LARGE SCALE GENOMIC DNA]</scope>
    <source>
        <strain evidence="2">DSM 14484 / JCM 11386 / HI 11/12</strain>
    </source>
</reference>
<evidence type="ECO:0000313" key="2">
    <source>
        <dbReference type="Proteomes" id="UP000002043"/>
    </source>
</evidence>
<name>D3SQC4_THEAH</name>
<gene>
    <name evidence="1" type="ordered locus">Thal_0728</name>
</gene>
<keyword evidence="2" id="KW-1185">Reference proteome</keyword>
<dbReference type="AlphaFoldDB" id="D3SQC4"/>
<dbReference type="HOGENOM" id="CLU_764899_0_0_0"/>
<dbReference type="Proteomes" id="UP000002043">
    <property type="component" value="Chromosome"/>
</dbReference>
<evidence type="ECO:0000313" key="1">
    <source>
        <dbReference type="EMBL" id="ADC89361.1"/>
    </source>
</evidence>
<dbReference type="eggNOG" id="COG3203">
    <property type="taxonomic scope" value="Bacteria"/>
</dbReference>
<evidence type="ECO:0008006" key="3">
    <source>
        <dbReference type="Google" id="ProtNLM"/>
    </source>
</evidence>